<dbReference type="PANTHER" id="PTHR13887:SF41">
    <property type="entry name" value="THIOREDOXIN SUPERFAMILY PROTEIN"/>
    <property type="match status" value="1"/>
</dbReference>
<dbReference type="PANTHER" id="PTHR13887">
    <property type="entry name" value="GLUTATHIONE S-TRANSFERASE KAPPA"/>
    <property type="match status" value="1"/>
</dbReference>
<dbReference type="Pfam" id="PF01323">
    <property type="entry name" value="DSBA"/>
    <property type="match status" value="1"/>
</dbReference>
<dbReference type="RefSeq" id="WP_201658932.1">
    <property type="nucleotide sequence ID" value="NZ_JAEQNC010000006.1"/>
</dbReference>
<evidence type="ECO:0000313" key="2">
    <source>
        <dbReference type="EMBL" id="MBL0372976.1"/>
    </source>
</evidence>
<feature type="domain" description="DSBA-like thioredoxin" evidence="1">
    <location>
        <begin position="6"/>
        <end position="208"/>
    </location>
</feature>
<name>A0A936YTV8_9HYPH</name>
<dbReference type="EMBL" id="JAEQNC010000006">
    <property type="protein sequence ID" value="MBL0372976.1"/>
    <property type="molecule type" value="Genomic_DNA"/>
</dbReference>
<evidence type="ECO:0000313" key="3">
    <source>
        <dbReference type="Proteomes" id="UP000633219"/>
    </source>
</evidence>
<protein>
    <submittedName>
        <fullName evidence="2">DsbA family oxidoreductase</fullName>
    </submittedName>
</protein>
<dbReference type="CDD" id="cd03024">
    <property type="entry name" value="DsbA_FrnE"/>
    <property type="match status" value="1"/>
</dbReference>
<evidence type="ECO:0000259" key="1">
    <source>
        <dbReference type="Pfam" id="PF01323"/>
    </source>
</evidence>
<organism evidence="2 3">
    <name type="scientific">Rhizobium setariae</name>
    <dbReference type="NCBI Taxonomy" id="2801340"/>
    <lineage>
        <taxon>Bacteria</taxon>
        <taxon>Pseudomonadati</taxon>
        <taxon>Pseudomonadota</taxon>
        <taxon>Alphaproteobacteria</taxon>
        <taxon>Hyphomicrobiales</taxon>
        <taxon>Rhizobiaceae</taxon>
        <taxon>Rhizobium/Agrobacterium group</taxon>
        <taxon>Rhizobium</taxon>
    </lineage>
</organism>
<dbReference type="InterPro" id="IPR001853">
    <property type="entry name" value="DSBA-like_thioredoxin_dom"/>
</dbReference>
<dbReference type="SUPFAM" id="SSF52833">
    <property type="entry name" value="Thioredoxin-like"/>
    <property type="match status" value="1"/>
</dbReference>
<comment type="caution">
    <text evidence="2">The sequence shown here is derived from an EMBL/GenBank/DDBJ whole genome shotgun (WGS) entry which is preliminary data.</text>
</comment>
<sequence>MIDIEIDIISDVVCPWCYLGQRRLQLALGQVADDVRASVHWKPYQLDPNAPAEGYDAMKHLAAKLGGVEAVRRSHEMLGKLAAEIDLPIALEKAKVFPNTLDAHRLIHWAGLIGADLQDRVAHALFQANFVDGLDVGDQSVLAKIAADCGMNGADVAAKLASDADRDHVQAEIANAQRMGVTGVPCFIVDRQYAITGAQSVEVFVNALRQIAELKRKAAQ</sequence>
<reference evidence="2" key="1">
    <citation type="submission" date="2021-01" db="EMBL/GenBank/DDBJ databases">
        <title>Rhizobium sp. strain KVB221 16S ribosomal RNA gene Genome sequencing and assembly.</title>
        <authorList>
            <person name="Kang M."/>
        </authorList>
    </citation>
    <scope>NUCLEOTIDE SEQUENCE</scope>
    <source>
        <strain evidence="2">KVB221</strain>
    </source>
</reference>
<dbReference type="Gene3D" id="3.40.30.10">
    <property type="entry name" value="Glutaredoxin"/>
    <property type="match status" value="1"/>
</dbReference>
<proteinExistence type="predicted"/>
<dbReference type="AlphaFoldDB" id="A0A936YTV8"/>
<dbReference type="Proteomes" id="UP000633219">
    <property type="component" value="Unassembled WGS sequence"/>
</dbReference>
<accession>A0A936YTV8</accession>
<dbReference type="InterPro" id="IPR036249">
    <property type="entry name" value="Thioredoxin-like_sf"/>
</dbReference>
<dbReference type="GO" id="GO:0016491">
    <property type="term" value="F:oxidoreductase activity"/>
    <property type="evidence" value="ECO:0007669"/>
    <property type="project" value="InterPro"/>
</dbReference>
<gene>
    <name evidence="2" type="ORF">JJB09_13155</name>
</gene>
<keyword evidence="3" id="KW-1185">Reference proteome</keyword>